<feature type="domain" description="DUF6879" evidence="1">
    <location>
        <begin position="6"/>
        <end position="163"/>
    </location>
</feature>
<reference evidence="2 3" key="1">
    <citation type="journal article" date="2019" name="Int. J. Syst. Evol. Microbiol.">
        <title>The Global Catalogue of Microorganisms (GCM) 10K type strain sequencing project: providing services to taxonomists for standard genome sequencing and annotation.</title>
        <authorList>
            <consortium name="The Broad Institute Genomics Platform"/>
            <consortium name="The Broad Institute Genome Sequencing Center for Infectious Disease"/>
            <person name="Wu L."/>
            <person name="Ma J."/>
        </authorList>
    </citation>
    <scope>NUCLEOTIDE SEQUENCE [LARGE SCALE GENOMIC DNA]</scope>
    <source>
        <strain evidence="2 3">JCM 16114</strain>
    </source>
</reference>
<evidence type="ECO:0000313" key="2">
    <source>
        <dbReference type="EMBL" id="GAA2213365.1"/>
    </source>
</evidence>
<name>A0ABN3CV91_9ACTN</name>
<keyword evidence="3" id="KW-1185">Reference proteome</keyword>
<organism evidence="2 3">
    <name type="scientific">Nonomuraea monospora</name>
    <dbReference type="NCBI Taxonomy" id="568818"/>
    <lineage>
        <taxon>Bacteria</taxon>
        <taxon>Bacillati</taxon>
        <taxon>Actinomycetota</taxon>
        <taxon>Actinomycetes</taxon>
        <taxon>Streptosporangiales</taxon>
        <taxon>Streptosporangiaceae</taxon>
        <taxon>Nonomuraea</taxon>
    </lineage>
</organism>
<dbReference type="InterPro" id="IPR049244">
    <property type="entry name" value="DUF6879"/>
</dbReference>
<comment type="caution">
    <text evidence="2">The sequence shown here is derived from an EMBL/GenBank/DDBJ whole genome shotgun (WGS) entry which is preliminary data.</text>
</comment>
<gene>
    <name evidence="2" type="ORF">GCM10009850_088270</name>
</gene>
<sequence>MTSANLGELFASSTRDVFRLEVRQSYKVAGEEARLAAWRAGAEWPADVTSWQERLKLLVPRGVRMRRAHVVELPLSEYVRWEMESYRRNAEFGEEIRLIEAERVPEGVPDVDFWLFDESVVVLMRYSEEGELVERELYEGHAQAYVLARDLVWQAARPLASWRDE</sequence>
<dbReference type="Pfam" id="PF21806">
    <property type="entry name" value="DUF6879"/>
    <property type="match status" value="1"/>
</dbReference>
<protein>
    <recommendedName>
        <fullName evidence="1">DUF6879 domain-containing protein</fullName>
    </recommendedName>
</protein>
<dbReference type="Proteomes" id="UP001499843">
    <property type="component" value="Unassembled WGS sequence"/>
</dbReference>
<evidence type="ECO:0000259" key="1">
    <source>
        <dbReference type="Pfam" id="PF21806"/>
    </source>
</evidence>
<dbReference type="EMBL" id="BAAAQX010000032">
    <property type="protein sequence ID" value="GAA2213365.1"/>
    <property type="molecule type" value="Genomic_DNA"/>
</dbReference>
<evidence type="ECO:0000313" key="3">
    <source>
        <dbReference type="Proteomes" id="UP001499843"/>
    </source>
</evidence>
<accession>A0ABN3CV91</accession>
<proteinExistence type="predicted"/>